<reference evidence="1 2" key="1">
    <citation type="submission" date="2020-08" db="EMBL/GenBank/DDBJ databases">
        <title>Sequencing the genomes of 1000 actinobacteria strains.</title>
        <authorList>
            <person name="Klenk H.-P."/>
        </authorList>
    </citation>
    <scope>NUCLEOTIDE SEQUENCE [LARGE SCALE GENOMIC DNA]</scope>
    <source>
        <strain evidence="1 2">DSM 17294</strain>
    </source>
</reference>
<sequence length="44" mass="4930">MLVRFFWHCTHEARNLSAYPPVHLVLATTFVEAGGAGRLLADNF</sequence>
<dbReference type="AlphaFoldDB" id="A0A841E0H1"/>
<keyword evidence="2" id="KW-1185">Reference proteome</keyword>
<dbReference type="EMBL" id="JACHNF010000001">
    <property type="protein sequence ID" value="MBB5980918.1"/>
    <property type="molecule type" value="Genomic_DNA"/>
</dbReference>
<dbReference type="Proteomes" id="UP000558997">
    <property type="component" value="Unassembled WGS sequence"/>
</dbReference>
<accession>A0A841E0H1</accession>
<name>A0A841E0H1_9ACTN</name>
<protein>
    <submittedName>
        <fullName evidence="1">Uncharacterized protein</fullName>
    </submittedName>
</protein>
<evidence type="ECO:0000313" key="2">
    <source>
        <dbReference type="Proteomes" id="UP000558997"/>
    </source>
</evidence>
<comment type="caution">
    <text evidence="1">The sequence shown here is derived from an EMBL/GenBank/DDBJ whole genome shotgun (WGS) entry which is preliminary data.</text>
</comment>
<organism evidence="1 2">
    <name type="scientific">Kribbella solani</name>
    <dbReference type="NCBI Taxonomy" id="236067"/>
    <lineage>
        <taxon>Bacteria</taxon>
        <taxon>Bacillati</taxon>
        <taxon>Actinomycetota</taxon>
        <taxon>Actinomycetes</taxon>
        <taxon>Propionibacteriales</taxon>
        <taxon>Kribbellaceae</taxon>
        <taxon>Kribbella</taxon>
    </lineage>
</organism>
<gene>
    <name evidence="1" type="ORF">HDA44_004259</name>
</gene>
<proteinExistence type="predicted"/>
<evidence type="ECO:0000313" key="1">
    <source>
        <dbReference type="EMBL" id="MBB5980918.1"/>
    </source>
</evidence>